<dbReference type="AlphaFoldDB" id="A0A0K9P4X3"/>
<name>A0A0K9P4X3_ZOSMR</name>
<keyword evidence="4" id="KW-1185">Reference proteome</keyword>
<reference evidence="4" key="1">
    <citation type="journal article" date="2016" name="Nature">
        <title>The genome of the seagrass Zostera marina reveals angiosperm adaptation to the sea.</title>
        <authorList>
            <person name="Olsen J.L."/>
            <person name="Rouze P."/>
            <person name="Verhelst B."/>
            <person name="Lin Y.-C."/>
            <person name="Bayer T."/>
            <person name="Collen J."/>
            <person name="Dattolo E."/>
            <person name="De Paoli E."/>
            <person name="Dittami S."/>
            <person name="Maumus F."/>
            <person name="Michel G."/>
            <person name="Kersting A."/>
            <person name="Lauritano C."/>
            <person name="Lohaus R."/>
            <person name="Toepel M."/>
            <person name="Tonon T."/>
            <person name="Vanneste K."/>
            <person name="Amirebrahimi M."/>
            <person name="Brakel J."/>
            <person name="Bostroem C."/>
            <person name="Chovatia M."/>
            <person name="Grimwood J."/>
            <person name="Jenkins J.W."/>
            <person name="Jueterbock A."/>
            <person name="Mraz A."/>
            <person name="Stam W.T."/>
            <person name="Tice H."/>
            <person name="Bornberg-Bauer E."/>
            <person name="Green P.J."/>
            <person name="Pearson G.A."/>
            <person name="Procaccini G."/>
            <person name="Duarte C.M."/>
            <person name="Schmutz J."/>
            <person name="Reusch T.B.H."/>
            <person name="Van de Peer Y."/>
        </authorList>
    </citation>
    <scope>NUCLEOTIDE SEQUENCE [LARGE SCALE GENOMIC DNA]</scope>
    <source>
        <strain evidence="4">cv. Finnish</strain>
    </source>
</reference>
<feature type="compositionally biased region" description="Low complexity" evidence="1">
    <location>
        <begin position="54"/>
        <end position="66"/>
    </location>
</feature>
<dbReference type="STRING" id="29655.A0A0K9P4X3"/>
<dbReference type="EMBL" id="LFYR01001191">
    <property type="protein sequence ID" value="KMZ64053.1"/>
    <property type="molecule type" value="Genomic_DNA"/>
</dbReference>
<evidence type="ECO:0000313" key="3">
    <source>
        <dbReference type="EMBL" id="KMZ64053.1"/>
    </source>
</evidence>
<dbReference type="PANTHER" id="PTHR33783">
    <property type="entry name" value="PROTEIN HAIKU1"/>
    <property type="match status" value="1"/>
</dbReference>
<dbReference type="InterPro" id="IPR008889">
    <property type="entry name" value="VQ"/>
</dbReference>
<organism evidence="3 4">
    <name type="scientific">Zostera marina</name>
    <name type="common">Eelgrass</name>
    <dbReference type="NCBI Taxonomy" id="29655"/>
    <lineage>
        <taxon>Eukaryota</taxon>
        <taxon>Viridiplantae</taxon>
        <taxon>Streptophyta</taxon>
        <taxon>Embryophyta</taxon>
        <taxon>Tracheophyta</taxon>
        <taxon>Spermatophyta</taxon>
        <taxon>Magnoliopsida</taxon>
        <taxon>Liliopsida</taxon>
        <taxon>Zosteraceae</taxon>
        <taxon>Zostera</taxon>
    </lineage>
</organism>
<dbReference type="Proteomes" id="UP000036987">
    <property type="component" value="Unassembled WGS sequence"/>
</dbReference>
<protein>
    <recommendedName>
        <fullName evidence="2">VQ domain-containing protein</fullName>
    </recommendedName>
</protein>
<evidence type="ECO:0000256" key="1">
    <source>
        <dbReference type="SAM" id="MobiDB-lite"/>
    </source>
</evidence>
<proteinExistence type="predicted"/>
<dbReference type="Pfam" id="PF05678">
    <property type="entry name" value="VQ"/>
    <property type="match status" value="1"/>
</dbReference>
<evidence type="ECO:0000259" key="2">
    <source>
        <dbReference type="Pfam" id="PF05678"/>
    </source>
</evidence>
<sequence>MDTNRIHIGVSGGYNDQQLGVNKNSKSIKKSPTPQVYNIDKSDFRKLVQHLTGNPNSNLNHSSPSLTLDERSPSMHLQRIRSPPLSSFLHQRSNLALELQEKEDKLYMHSDHNQSVYTETAAAAAARESASVQSLKSPKLKSFLHH</sequence>
<dbReference type="OrthoDB" id="780621at2759"/>
<feature type="compositionally biased region" description="Polar residues" evidence="1">
    <location>
        <begin position="14"/>
        <end position="36"/>
    </location>
</feature>
<gene>
    <name evidence="3" type="ORF">ZOSMA_388G00080</name>
</gene>
<accession>A0A0K9P4X3</accession>
<feature type="domain" description="VQ" evidence="2">
    <location>
        <begin position="32"/>
        <end position="55"/>
    </location>
</feature>
<comment type="caution">
    <text evidence="3">The sequence shown here is derived from an EMBL/GenBank/DDBJ whole genome shotgun (WGS) entry which is preliminary data.</text>
</comment>
<dbReference type="PANTHER" id="PTHR33783:SF1">
    <property type="entry name" value="PROTEIN HAIKU1"/>
    <property type="match status" value="1"/>
</dbReference>
<feature type="region of interest" description="Disordered" evidence="1">
    <location>
        <begin position="12"/>
        <end position="36"/>
    </location>
</feature>
<feature type="region of interest" description="Disordered" evidence="1">
    <location>
        <begin position="51"/>
        <end position="77"/>
    </location>
</feature>
<dbReference type="InterPro" id="IPR039612">
    <property type="entry name" value="VQ_5/9/14"/>
</dbReference>
<evidence type="ECO:0000313" key="4">
    <source>
        <dbReference type="Proteomes" id="UP000036987"/>
    </source>
</evidence>